<sequence>MERGMGAGRLPARLHTEGCWDTGTAGAPREAGPAQPASSVSNTTTPIADPSAK</sequence>
<accession>A0ABZ1T2N4</accession>
<dbReference type="EMBL" id="CP108090">
    <property type="protein sequence ID" value="WUQ10109.1"/>
    <property type="molecule type" value="Genomic_DNA"/>
</dbReference>
<feature type="compositionally biased region" description="Polar residues" evidence="1">
    <location>
        <begin position="36"/>
        <end position="46"/>
    </location>
</feature>
<reference evidence="2" key="1">
    <citation type="submission" date="2022-10" db="EMBL/GenBank/DDBJ databases">
        <title>The complete genomes of actinobacterial strains from the NBC collection.</title>
        <authorList>
            <person name="Joergensen T.S."/>
            <person name="Alvarez Arevalo M."/>
            <person name="Sterndorff E.B."/>
            <person name="Faurdal D."/>
            <person name="Vuksanovic O."/>
            <person name="Mourched A.-S."/>
            <person name="Charusanti P."/>
            <person name="Shaw S."/>
            <person name="Blin K."/>
            <person name="Weber T."/>
        </authorList>
    </citation>
    <scope>NUCLEOTIDE SEQUENCE</scope>
    <source>
        <strain evidence="2">NBC_00248</strain>
    </source>
</reference>
<evidence type="ECO:0008006" key="4">
    <source>
        <dbReference type="Google" id="ProtNLM"/>
    </source>
</evidence>
<organism evidence="2 3">
    <name type="scientific">Streptomyces virginiae</name>
    <name type="common">Streptomyces cinnamonensis</name>
    <dbReference type="NCBI Taxonomy" id="1961"/>
    <lineage>
        <taxon>Bacteria</taxon>
        <taxon>Bacillati</taxon>
        <taxon>Actinomycetota</taxon>
        <taxon>Actinomycetes</taxon>
        <taxon>Kitasatosporales</taxon>
        <taxon>Streptomycetaceae</taxon>
        <taxon>Streptomyces</taxon>
    </lineage>
</organism>
<proteinExistence type="predicted"/>
<dbReference type="Proteomes" id="UP001432039">
    <property type="component" value="Chromosome"/>
</dbReference>
<gene>
    <name evidence="2" type="ORF">OG517_00810</name>
</gene>
<feature type="region of interest" description="Disordered" evidence="1">
    <location>
        <begin position="1"/>
        <end position="53"/>
    </location>
</feature>
<dbReference type="RefSeq" id="WP_328959673.1">
    <property type="nucleotide sequence ID" value="NZ_CP108090.1"/>
</dbReference>
<evidence type="ECO:0000313" key="3">
    <source>
        <dbReference type="Proteomes" id="UP001432039"/>
    </source>
</evidence>
<name>A0ABZ1T2N4_STRVG</name>
<evidence type="ECO:0000313" key="2">
    <source>
        <dbReference type="EMBL" id="WUQ10109.1"/>
    </source>
</evidence>
<evidence type="ECO:0000256" key="1">
    <source>
        <dbReference type="SAM" id="MobiDB-lite"/>
    </source>
</evidence>
<protein>
    <recommendedName>
        <fullName evidence="4">Transposase</fullName>
    </recommendedName>
</protein>
<keyword evidence="3" id="KW-1185">Reference proteome</keyword>